<feature type="transmembrane region" description="Helical" evidence="7">
    <location>
        <begin position="16"/>
        <end position="40"/>
    </location>
</feature>
<sequence>MVSIARKNLLEDLPRFLVAQAGIMFAVSLVTIQTGILNGFSRSTALLIDRSKADIWLTSDRMVQFEYTEPLTYAQLEEAKQVEGVERAEPITLTTSRWYPANSTESSSVRIIGFDPNGTLFQPGDITQGNLKAVSNPYTIMVEGSRIEELHINSIGQMGKIGSLPARVDAVTENTQSLVASPFVFTSLENVNTYMSAGYTSRVNCQANESGKFDCTTIYEKASDAETKQSQMPPLKALSLTDPVTYILIKAKRGQNMEALKKRLQETIPGTTAYTKAEMSQKTRDYWKVRTGVGVILGIGAAVGVIVGMVVVSQILYSSVSEHIKEFGTLKAIGASDKLLYGVIVEQSIWMAVLGYIPGMLICLGLSAAVAEQGIIILITPGAAVGVFGIIVAMCIGSAFLAIRKVTRIDPAMVFKG</sequence>
<feature type="transmembrane region" description="Helical" evidence="7">
    <location>
        <begin position="292"/>
        <end position="317"/>
    </location>
</feature>
<dbReference type="Pfam" id="PF02687">
    <property type="entry name" value="FtsX"/>
    <property type="match status" value="1"/>
</dbReference>
<evidence type="ECO:0000313" key="10">
    <source>
        <dbReference type="EMBL" id="OKH23264.1"/>
    </source>
</evidence>
<dbReference type="Proteomes" id="UP000186868">
    <property type="component" value="Unassembled WGS sequence"/>
</dbReference>
<evidence type="ECO:0000259" key="8">
    <source>
        <dbReference type="Pfam" id="PF02687"/>
    </source>
</evidence>
<dbReference type="STRING" id="1921803.NIES593_10530"/>
<proteinExistence type="predicted"/>
<dbReference type="PANTHER" id="PTHR43738">
    <property type="entry name" value="ABC TRANSPORTER, MEMBRANE PROTEIN"/>
    <property type="match status" value="1"/>
</dbReference>
<keyword evidence="3" id="KW-1003">Cell membrane</keyword>
<evidence type="ECO:0000256" key="1">
    <source>
        <dbReference type="ARBA" id="ARBA00004651"/>
    </source>
</evidence>
<organism evidence="10 11">
    <name type="scientific">Hydrococcus rivularis NIES-593</name>
    <dbReference type="NCBI Taxonomy" id="1921803"/>
    <lineage>
        <taxon>Bacteria</taxon>
        <taxon>Bacillati</taxon>
        <taxon>Cyanobacteriota</taxon>
        <taxon>Cyanophyceae</taxon>
        <taxon>Pleurocapsales</taxon>
        <taxon>Hydrococcaceae</taxon>
        <taxon>Hydrococcus</taxon>
    </lineage>
</organism>
<evidence type="ECO:0000256" key="3">
    <source>
        <dbReference type="ARBA" id="ARBA00022475"/>
    </source>
</evidence>
<keyword evidence="6 7" id="KW-0472">Membrane</keyword>
<comment type="caution">
    <text evidence="10">The sequence shown here is derived from an EMBL/GenBank/DDBJ whole genome shotgun (WGS) entry which is preliminary data.</text>
</comment>
<evidence type="ECO:0000256" key="7">
    <source>
        <dbReference type="SAM" id="Phobius"/>
    </source>
</evidence>
<evidence type="ECO:0000313" key="11">
    <source>
        <dbReference type="Proteomes" id="UP000186868"/>
    </source>
</evidence>
<evidence type="ECO:0000256" key="2">
    <source>
        <dbReference type="ARBA" id="ARBA00022448"/>
    </source>
</evidence>
<feature type="transmembrane region" description="Helical" evidence="7">
    <location>
        <begin position="349"/>
        <end position="371"/>
    </location>
</feature>
<evidence type="ECO:0000256" key="5">
    <source>
        <dbReference type="ARBA" id="ARBA00022989"/>
    </source>
</evidence>
<dbReference type="EMBL" id="MRCB01000010">
    <property type="protein sequence ID" value="OKH23264.1"/>
    <property type="molecule type" value="Genomic_DNA"/>
</dbReference>
<dbReference type="GO" id="GO:0005886">
    <property type="term" value="C:plasma membrane"/>
    <property type="evidence" value="ECO:0007669"/>
    <property type="project" value="UniProtKB-SubCell"/>
</dbReference>
<evidence type="ECO:0000256" key="4">
    <source>
        <dbReference type="ARBA" id="ARBA00022692"/>
    </source>
</evidence>
<name>A0A1U7HI79_9CYAN</name>
<comment type="subcellular location">
    <subcellularLocation>
        <location evidence="1">Cell membrane</location>
        <topology evidence="1">Multi-pass membrane protein</topology>
    </subcellularLocation>
</comment>
<keyword evidence="2" id="KW-0813">Transport</keyword>
<dbReference type="PIRSF" id="PIRSF031773">
    <property type="entry name" value="DevC"/>
    <property type="match status" value="1"/>
</dbReference>
<dbReference type="InterPro" id="IPR005891">
    <property type="entry name" value="DevC"/>
</dbReference>
<dbReference type="InterPro" id="IPR003838">
    <property type="entry name" value="ABC3_permease_C"/>
</dbReference>
<keyword evidence="4 7" id="KW-0812">Transmembrane</keyword>
<protein>
    <submittedName>
        <fullName evidence="10">ABC transporter permease</fullName>
    </submittedName>
</protein>
<dbReference type="RefSeq" id="WP_073599541.1">
    <property type="nucleotide sequence ID" value="NZ_MRCB01000010.1"/>
</dbReference>
<dbReference type="AlphaFoldDB" id="A0A1U7HI79"/>
<feature type="domain" description="ABC3 transporter permease C-terminal" evidence="8">
    <location>
        <begin position="300"/>
        <end position="411"/>
    </location>
</feature>
<accession>A0A1U7HI79</accession>
<reference evidence="10 11" key="1">
    <citation type="submission" date="2016-11" db="EMBL/GenBank/DDBJ databases">
        <title>Draft Genome Sequences of Nine Cyanobacterial Strains from Diverse Habitats.</title>
        <authorList>
            <person name="Zhu T."/>
            <person name="Hou S."/>
            <person name="Lu X."/>
            <person name="Hess W.R."/>
        </authorList>
    </citation>
    <scope>NUCLEOTIDE SEQUENCE [LARGE SCALE GENOMIC DNA]</scope>
    <source>
        <strain evidence="10 11">NIES-593</strain>
    </source>
</reference>
<feature type="transmembrane region" description="Helical" evidence="7">
    <location>
        <begin position="383"/>
        <end position="403"/>
    </location>
</feature>
<dbReference type="PANTHER" id="PTHR43738:SF1">
    <property type="entry name" value="HEMIN TRANSPORT SYSTEM PERMEASE PROTEIN HRTB-RELATED"/>
    <property type="match status" value="1"/>
</dbReference>
<dbReference type="InterPro" id="IPR051125">
    <property type="entry name" value="ABC-4/HrtB_transporter"/>
</dbReference>
<evidence type="ECO:0000256" key="6">
    <source>
        <dbReference type="ARBA" id="ARBA00023136"/>
    </source>
</evidence>
<keyword evidence="5 7" id="KW-1133">Transmembrane helix</keyword>
<gene>
    <name evidence="10" type="ORF">NIES593_10530</name>
</gene>
<dbReference type="InterPro" id="IPR025857">
    <property type="entry name" value="MacB_PCD"/>
</dbReference>
<keyword evidence="11" id="KW-1185">Reference proteome</keyword>
<evidence type="ECO:0000259" key="9">
    <source>
        <dbReference type="Pfam" id="PF12704"/>
    </source>
</evidence>
<dbReference type="Pfam" id="PF12704">
    <property type="entry name" value="MacB_PCD"/>
    <property type="match status" value="1"/>
</dbReference>
<feature type="domain" description="MacB-like periplasmic core" evidence="9">
    <location>
        <begin position="21"/>
        <end position="266"/>
    </location>
</feature>
<dbReference type="OrthoDB" id="417886at2"/>